<dbReference type="AlphaFoldDB" id="A0A6G3TXG1"/>
<organism evidence="2">
    <name type="scientific">Streptomyces sp. SID7958</name>
    <dbReference type="NCBI Taxonomy" id="2706093"/>
    <lineage>
        <taxon>Bacteria</taxon>
        <taxon>Bacillati</taxon>
        <taxon>Actinomycetota</taxon>
        <taxon>Actinomycetes</taxon>
        <taxon>Kitasatosporales</taxon>
        <taxon>Streptomycetaceae</taxon>
        <taxon>Streptomyces</taxon>
    </lineage>
</organism>
<comment type="caution">
    <text evidence="2">The sequence shown here is derived from an EMBL/GenBank/DDBJ whole genome shotgun (WGS) entry which is preliminary data.</text>
</comment>
<protein>
    <submittedName>
        <fullName evidence="2">Uncharacterized protein</fullName>
    </submittedName>
</protein>
<name>A0A6G3TXG1_9ACTN</name>
<gene>
    <name evidence="2" type="ORF">G3I38_05250</name>
</gene>
<dbReference type="EMBL" id="JAAGMU010000288">
    <property type="protein sequence ID" value="NEC78667.1"/>
    <property type="molecule type" value="Genomic_DNA"/>
</dbReference>
<sequence>MATPRQIISSRKRRSRSGSKAHTAVAANTDNGTSPVNTATAGASCTATALRRLTDDAAPAPTPVRKTAGPRSRVRDDCFFVLRG</sequence>
<feature type="compositionally biased region" description="Polar residues" evidence="1">
    <location>
        <begin position="26"/>
        <end position="37"/>
    </location>
</feature>
<dbReference type="RefSeq" id="WP_164333212.1">
    <property type="nucleotide sequence ID" value="NZ_JAAGMU010000288.1"/>
</dbReference>
<feature type="compositionally biased region" description="Basic residues" evidence="1">
    <location>
        <begin position="10"/>
        <end position="19"/>
    </location>
</feature>
<evidence type="ECO:0000313" key="2">
    <source>
        <dbReference type="EMBL" id="NEC78667.1"/>
    </source>
</evidence>
<proteinExistence type="predicted"/>
<feature type="region of interest" description="Disordered" evidence="1">
    <location>
        <begin position="1"/>
        <end position="40"/>
    </location>
</feature>
<evidence type="ECO:0000256" key="1">
    <source>
        <dbReference type="SAM" id="MobiDB-lite"/>
    </source>
</evidence>
<accession>A0A6G3TXG1</accession>
<reference evidence="2" key="1">
    <citation type="submission" date="2020-01" db="EMBL/GenBank/DDBJ databases">
        <title>Insect and environment-associated Actinomycetes.</title>
        <authorList>
            <person name="Currrie C."/>
            <person name="Chevrette M."/>
            <person name="Carlson C."/>
            <person name="Stubbendieck R."/>
            <person name="Wendt-Pienkowski E."/>
        </authorList>
    </citation>
    <scope>NUCLEOTIDE SEQUENCE</scope>
    <source>
        <strain evidence="2">SID7958</strain>
    </source>
</reference>